<dbReference type="Pfam" id="PF01738">
    <property type="entry name" value="DLH"/>
    <property type="match status" value="1"/>
</dbReference>
<dbReference type="EMBL" id="DYXG01000105">
    <property type="protein sequence ID" value="HJE98081.1"/>
    <property type="molecule type" value="Genomic_DNA"/>
</dbReference>
<dbReference type="EMBL" id="JQBK01000094">
    <property type="protein sequence ID" value="KRN80988.1"/>
    <property type="molecule type" value="Genomic_DNA"/>
</dbReference>
<dbReference type="InterPro" id="IPR050261">
    <property type="entry name" value="FrsA_esterase"/>
</dbReference>
<accession>A0A0R2K1X1</accession>
<dbReference type="GO" id="GO:0052689">
    <property type="term" value="F:carboxylic ester hydrolase activity"/>
    <property type="evidence" value="ECO:0007669"/>
    <property type="project" value="UniProtKB-ARBA"/>
</dbReference>
<dbReference type="Proteomes" id="UP000190935">
    <property type="component" value="Chromosome I"/>
</dbReference>
<reference evidence="4 6" key="1">
    <citation type="journal article" date="2015" name="Genome Announc.">
        <title>Expanding the biotechnology potential of lactobacilli through comparative genomics of 213 strains and associated genera.</title>
        <authorList>
            <person name="Sun Z."/>
            <person name="Harris H.M."/>
            <person name="McCann A."/>
            <person name="Guo C."/>
            <person name="Argimon S."/>
            <person name="Zhang W."/>
            <person name="Yang X."/>
            <person name="Jeffery I.B."/>
            <person name="Cooney J.C."/>
            <person name="Kagawa T.F."/>
            <person name="Liu W."/>
            <person name="Song Y."/>
            <person name="Salvetti E."/>
            <person name="Wrobel A."/>
            <person name="Rasinkangas P."/>
            <person name="Parkhill J."/>
            <person name="Rea M.C."/>
            <person name="O'Sullivan O."/>
            <person name="Ritari J."/>
            <person name="Douillard F.P."/>
            <person name="Paul Ross R."/>
            <person name="Yang R."/>
            <person name="Briner A.E."/>
            <person name="Felis G.E."/>
            <person name="de Vos W.M."/>
            <person name="Barrangou R."/>
            <person name="Klaenhammer T.R."/>
            <person name="Caufield P.W."/>
            <person name="Cui Y."/>
            <person name="Zhang H."/>
            <person name="O'Toole P.W."/>
        </authorList>
    </citation>
    <scope>NUCLEOTIDE SEQUENCE [LARGE SCALE GENOMIC DNA]</scope>
    <source>
        <strain evidence="4 6">DSM 15353</strain>
    </source>
</reference>
<name>A0A0R2K1X1_9LACO</name>
<reference evidence="7" key="2">
    <citation type="submission" date="2016-11" db="EMBL/GenBank/DDBJ databases">
        <authorList>
            <person name="Papadimitriou K."/>
        </authorList>
    </citation>
    <scope>NUCLEOTIDE SEQUENCE [LARGE SCALE GENOMIC DNA]</scope>
    <source>
        <strain evidence="7">ACA-DC 1533</strain>
    </source>
</reference>
<dbReference type="InterPro" id="IPR002925">
    <property type="entry name" value="Dienelactn_hydro"/>
</dbReference>
<reference evidence="3" key="5">
    <citation type="submission" date="2021-09" db="EMBL/GenBank/DDBJ databases">
        <authorList>
            <person name="Gilroy R."/>
        </authorList>
    </citation>
    <scope>NUCLEOTIDE SEQUENCE</scope>
    <source>
        <strain evidence="3">CHK174-6876</strain>
    </source>
</reference>
<dbReference type="PANTHER" id="PTHR22946">
    <property type="entry name" value="DIENELACTONE HYDROLASE DOMAIN-CONTAINING PROTEIN-RELATED"/>
    <property type="match status" value="1"/>
</dbReference>
<keyword evidence="1 3" id="KW-0378">Hydrolase</keyword>
<feature type="domain" description="Dienelactone hydrolase" evidence="2">
    <location>
        <begin position="20"/>
        <end position="231"/>
    </location>
</feature>
<evidence type="ECO:0000313" key="7">
    <source>
        <dbReference type="Proteomes" id="UP000190935"/>
    </source>
</evidence>
<evidence type="ECO:0000313" key="4">
    <source>
        <dbReference type="EMBL" id="KRN80988.1"/>
    </source>
</evidence>
<dbReference type="GeneID" id="95349378"/>
<dbReference type="Proteomes" id="UP000707535">
    <property type="component" value="Unassembled WGS sequence"/>
</dbReference>
<dbReference type="Gene3D" id="3.40.50.1820">
    <property type="entry name" value="alpha/beta hydrolase"/>
    <property type="match status" value="1"/>
</dbReference>
<dbReference type="AlphaFoldDB" id="A0A0R2K1X1"/>
<dbReference type="SUPFAM" id="SSF53474">
    <property type="entry name" value="alpha/beta-Hydrolases"/>
    <property type="match status" value="1"/>
</dbReference>
<evidence type="ECO:0000313" key="3">
    <source>
        <dbReference type="EMBL" id="HJE98081.1"/>
    </source>
</evidence>
<dbReference type="RefSeq" id="WP_010494313.1">
    <property type="nucleotide sequence ID" value="NZ_CP173417.1"/>
</dbReference>
<dbReference type="EMBL" id="LT630287">
    <property type="protein sequence ID" value="SFV40700.1"/>
    <property type="molecule type" value="Genomic_DNA"/>
</dbReference>
<dbReference type="InterPro" id="IPR029058">
    <property type="entry name" value="AB_hydrolase_fold"/>
</dbReference>
<organism evidence="4 6">
    <name type="scientific">Ligilactobacillus acidipiscis</name>
    <dbReference type="NCBI Taxonomy" id="89059"/>
    <lineage>
        <taxon>Bacteria</taxon>
        <taxon>Bacillati</taxon>
        <taxon>Bacillota</taxon>
        <taxon>Bacilli</taxon>
        <taxon>Lactobacillales</taxon>
        <taxon>Lactobacillaceae</taxon>
        <taxon>Ligilactobacillus</taxon>
    </lineage>
</organism>
<reference evidence="5" key="3">
    <citation type="submission" date="2016-11" db="EMBL/GenBank/DDBJ databases">
        <authorList>
            <person name="Jaros S."/>
            <person name="Januszkiewicz K."/>
            <person name="Wedrychowicz H."/>
        </authorList>
    </citation>
    <scope>NUCLEOTIDE SEQUENCE [LARGE SCALE GENOMIC DNA]</scope>
    <source>
        <strain evidence="5">ACA-DC 1533</strain>
    </source>
</reference>
<proteinExistence type="predicted"/>
<dbReference type="PATRIC" id="fig|89059.3.peg.2361"/>
<protein>
    <submittedName>
        <fullName evidence="3">Alpha/beta fold hydrolase</fullName>
    </submittedName>
    <submittedName>
        <fullName evidence="5">Putative hydrolase of the alpha/beta superfamily</fullName>
    </submittedName>
    <submittedName>
        <fullName evidence="4">S9 family serine peptidase</fullName>
    </submittedName>
</protein>
<gene>
    <name evidence="4" type="ORF">IV43_GL002241</name>
    <name evidence="3" type="ORF">K8V00_10735</name>
    <name evidence="5" type="ORF">LAC1533_1280</name>
</gene>
<evidence type="ECO:0000256" key="1">
    <source>
        <dbReference type="ARBA" id="ARBA00022801"/>
    </source>
</evidence>
<dbReference type="KEGG" id="laca:LAC1533_1280"/>
<dbReference type="PANTHER" id="PTHR22946:SF9">
    <property type="entry name" value="POLYKETIDE TRANSFERASE AF380"/>
    <property type="match status" value="1"/>
</dbReference>
<reference evidence="3" key="4">
    <citation type="journal article" date="2021" name="PeerJ">
        <title>Extensive microbial diversity within the chicken gut microbiome revealed by metagenomics and culture.</title>
        <authorList>
            <person name="Gilroy R."/>
            <person name="Ravi A."/>
            <person name="Getino M."/>
            <person name="Pursley I."/>
            <person name="Horton D.L."/>
            <person name="Alikhan N.F."/>
            <person name="Baker D."/>
            <person name="Gharbi K."/>
            <person name="Hall N."/>
            <person name="Watson M."/>
            <person name="Adriaenssens E.M."/>
            <person name="Foster-Nyarko E."/>
            <person name="Jarju S."/>
            <person name="Secka A."/>
            <person name="Antonio M."/>
            <person name="Oren A."/>
            <person name="Chaudhuri R.R."/>
            <person name="La Ragione R."/>
            <person name="Hildebrand F."/>
            <person name="Pallen M.J."/>
        </authorList>
    </citation>
    <scope>NUCLEOTIDE SEQUENCE</scope>
    <source>
        <strain evidence="3">CHK174-6876</strain>
    </source>
</reference>
<evidence type="ECO:0000313" key="6">
    <source>
        <dbReference type="Proteomes" id="UP000051491"/>
    </source>
</evidence>
<dbReference type="OrthoDB" id="31158at2"/>
<evidence type="ECO:0000259" key="2">
    <source>
        <dbReference type="Pfam" id="PF01738"/>
    </source>
</evidence>
<sequence>MISVSEKQVASLPVLEVVDAVSTSEKLPLIVFYHGWTNCKEVVLTQGYELAKRGFRVILPEALYHGVRAEGKVTDHFLSFWEVPLKSVQEFTQLINYYREHDLILNDQIGVGGFSMGGITTCMLMAANDEIKAGVVLSGTPHPVEFCQQILSALPSDVEISPAYKKNQLKLLTKYDLSLHPEKIMQRPLHFWHGDADEKVPCDLTENFGKSVKDIPAAQNVSIHISHGAKHKLSYDVTQEMVQKFINYLQ</sequence>
<evidence type="ECO:0000313" key="5">
    <source>
        <dbReference type="EMBL" id="SFV40700.1"/>
    </source>
</evidence>
<dbReference type="STRING" id="89059.LAC1533_1280"/>
<dbReference type="Proteomes" id="UP000051491">
    <property type="component" value="Unassembled WGS sequence"/>
</dbReference>